<evidence type="ECO:0000256" key="4">
    <source>
        <dbReference type="ARBA" id="ARBA00022695"/>
    </source>
</evidence>
<evidence type="ECO:0000256" key="11">
    <source>
        <dbReference type="SAM" id="MobiDB-lite"/>
    </source>
</evidence>
<feature type="domain" description="Reverse transcriptase" evidence="13">
    <location>
        <begin position="945"/>
        <end position="1144"/>
    </location>
</feature>
<dbReference type="InterPro" id="IPR000477">
    <property type="entry name" value="RT_dom"/>
</dbReference>
<dbReference type="InterPro" id="IPR012337">
    <property type="entry name" value="RNaseH-like_sf"/>
</dbReference>
<name>A0AAD7TH27_9APHY</name>
<dbReference type="PANTHER" id="PTHR37984">
    <property type="entry name" value="PROTEIN CBG26694"/>
    <property type="match status" value="1"/>
</dbReference>
<feature type="region of interest" description="Disordered" evidence="11">
    <location>
        <begin position="513"/>
        <end position="553"/>
    </location>
</feature>
<dbReference type="FunFam" id="3.30.420.10:FF:000032">
    <property type="entry name" value="Retrovirus-related Pol polyprotein from transposon 297-like Protein"/>
    <property type="match status" value="1"/>
</dbReference>
<dbReference type="InterPro" id="IPR001878">
    <property type="entry name" value="Znf_CCHC"/>
</dbReference>
<dbReference type="SUPFAM" id="SSF53098">
    <property type="entry name" value="Ribonuclease H-like"/>
    <property type="match status" value="1"/>
</dbReference>
<keyword evidence="7" id="KW-0378">Hydrolase</keyword>
<feature type="region of interest" description="Disordered" evidence="11">
    <location>
        <begin position="173"/>
        <end position="264"/>
    </location>
</feature>
<dbReference type="GO" id="GO:0015074">
    <property type="term" value="P:DNA integration"/>
    <property type="evidence" value="ECO:0007669"/>
    <property type="project" value="InterPro"/>
</dbReference>
<dbReference type="InterPro" id="IPR043502">
    <property type="entry name" value="DNA/RNA_pol_sf"/>
</dbReference>
<accession>A0AAD7TH27</accession>
<feature type="compositionally biased region" description="Basic and acidic residues" evidence="11">
    <location>
        <begin position="183"/>
        <end position="193"/>
    </location>
</feature>
<keyword evidence="6" id="KW-0255">Endonuclease</keyword>
<feature type="region of interest" description="Disordered" evidence="11">
    <location>
        <begin position="1691"/>
        <end position="1719"/>
    </location>
</feature>
<dbReference type="PROSITE" id="PS50994">
    <property type="entry name" value="INTEGRASE"/>
    <property type="match status" value="1"/>
</dbReference>
<evidence type="ECO:0000313" key="15">
    <source>
        <dbReference type="EMBL" id="KAJ8454274.1"/>
    </source>
</evidence>
<dbReference type="GO" id="GO:0006397">
    <property type="term" value="P:mRNA processing"/>
    <property type="evidence" value="ECO:0007669"/>
    <property type="project" value="UniProtKB-KW"/>
</dbReference>
<keyword evidence="5" id="KW-0540">Nuclease</keyword>
<keyword evidence="10" id="KW-0479">Metal-binding</keyword>
<dbReference type="InterPro" id="IPR041588">
    <property type="entry name" value="Integrase_H2C2"/>
</dbReference>
<keyword evidence="10" id="KW-0863">Zinc-finger</keyword>
<dbReference type="SUPFAM" id="SSF57756">
    <property type="entry name" value="Retrovirus zinc finger-like domains"/>
    <property type="match status" value="1"/>
</dbReference>
<keyword evidence="8" id="KW-0694">RNA-binding</keyword>
<dbReference type="SUPFAM" id="SSF50630">
    <property type="entry name" value="Acid proteases"/>
    <property type="match status" value="1"/>
</dbReference>
<dbReference type="GO" id="GO:0016787">
    <property type="term" value="F:hydrolase activity"/>
    <property type="evidence" value="ECO:0007669"/>
    <property type="project" value="UniProtKB-KW"/>
</dbReference>
<dbReference type="PANTHER" id="PTHR37984:SF5">
    <property type="entry name" value="PROTEIN NYNRIN-LIKE"/>
    <property type="match status" value="1"/>
</dbReference>
<evidence type="ECO:0000256" key="5">
    <source>
        <dbReference type="ARBA" id="ARBA00022722"/>
    </source>
</evidence>
<reference evidence="15" key="1">
    <citation type="submission" date="2022-11" db="EMBL/GenBank/DDBJ databases">
        <title>Genome Sequence of Cubamyces cubensis.</title>
        <authorList>
            <person name="Buettner E."/>
        </authorList>
    </citation>
    <scope>NUCLEOTIDE SEQUENCE</scope>
    <source>
        <strain evidence="15">MPL-01</strain>
    </source>
</reference>
<dbReference type="Pfam" id="PF17917">
    <property type="entry name" value="RT_RNaseH"/>
    <property type="match status" value="1"/>
</dbReference>
<dbReference type="PROSITE" id="PS50878">
    <property type="entry name" value="RT_POL"/>
    <property type="match status" value="1"/>
</dbReference>
<feature type="compositionally biased region" description="Polar residues" evidence="11">
    <location>
        <begin position="1695"/>
        <end position="1704"/>
    </location>
</feature>
<dbReference type="Pfam" id="PF17921">
    <property type="entry name" value="Integrase_H2C2"/>
    <property type="match status" value="1"/>
</dbReference>
<dbReference type="FunFam" id="3.30.70.270:FF:000020">
    <property type="entry name" value="Transposon Tf2-6 polyprotein-like Protein"/>
    <property type="match status" value="1"/>
</dbReference>
<dbReference type="Gene3D" id="4.10.60.10">
    <property type="entry name" value="Zinc finger, CCHC-type"/>
    <property type="match status" value="1"/>
</dbReference>
<comment type="caution">
    <text evidence="15">The sequence shown here is derived from an EMBL/GenBank/DDBJ whole genome shotgun (WGS) entry which is preliminary data.</text>
</comment>
<dbReference type="CDD" id="cd00303">
    <property type="entry name" value="retropepsin_like"/>
    <property type="match status" value="1"/>
</dbReference>
<evidence type="ECO:0000256" key="7">
    <source>
        <dbReference type="ARBA" id="ARBA00022801"/>
    </source>
</evidence>
<dbReference type="InterPro" id="IPR021109">
    <property type="entry name" value="Peptidase_aspartic_dom_sf"/>
</dbReference>
<dbReference type="Gene3D" id="3.10.10.10">
    <property type="entry name" value="HIV Type 1 Reverse Transcriptase, subunit A, domain 1"/>
    <property type="match status" value="1"/>
</dbReference>
<dbReference type="GO" id="GO:0003964">
    <property type="term" value="F:RNA-directed DNA polymerase activity"/>
    <property type="evidence" value="ECO:0007669"/>
    <property type="project" value="UniProtKB-KW"/>
</dbReference>
<sequence length="1719" mass="197662">MPRHPFPCHVILSHRFTRLLYYYPITFRHVIATSSVFPALTLRSHTGLSRPEDPLGILSSTWLSIAYSSEPLLDSNSWRPLGRAHQNPSIYSDPDEPDRHRSRQGGPEPSNTESTPQTYAVDKDAKLVYYGGQQVFWKTDKWLFTEVALSWQQCLAIDPEYRKQYRDISLGDELPEEPAATPEPRRTKPEQHSPVDFTTPRPAQAEIIEESEPESENTTNRIPEEDPEEFEAAPEPVGKTPQEEQNRTEPTNEPEAKMAEERTNEIKLKMPPEFSGKRGEVVEWLQKCSLYLTMNKKTYANDEMKIVLCLMLMNGGTAGTWSRTFIEDVERQAADQNKNLREGENRVEPNYGTWDEFKKQLLDAFDDVDQKASARVLLRNLKQGSKKVEDYIAEFKSIISRCGITEFDVIADFFYAGLNRPLREKIFGMYPLPKDTSELYLRASTLEQQYHLGRAYDGKTSTFRPTYKAYRPRPQERDPDAMDVDKMTTEEREKHYREGRCFNCHQIGHLARQCPNRRTSDRKRTKPTAKARITKVEEDESDDDEDTRSINGQAADKTQLIAARIRTALKGLEEDRDAQEILASFSNKVVQTSRQSMRIPLSIHADLSVETKALIDTGAGEVFMDHRFAKEHKFPLRPLDTPIRVYNADGTRNEAGDIKRCAVLEIEAGHHRHIVRFLITSLGKEPIILGLPWLQRVNANIDFTKGTLDIDPARVNRTITEHLRAMWFPDQDPFTGRPKPVKEEPDEETDKEDEDATTEVPATEPIYENIERVTLSDVHPEEEPDDQDLLIAYLRGEHEAMMTSHTTEWHGDMPRPGSPLTMEHNYEPTKIGPGPTIGRIRRAPQGLRFAIAANVWIRAKVNPAMVLAQQQQAQEEKKTFEEMLPEPYREYAAIFEKKASERFPPSRPWDLAIELKEDFTPKDFKRYQLTPKELEAEEEFIRENLRKGYIRPSNSPMASPFFFVGKKDGTLRPCQDYRYLNEGTVPNKYPLPLISELVDKLRGAKVFSKLDLRSGYNNVRIKDGDQWKAAFRTSKGLYEPMVMFFGLRNSPSAFQAMMNAIFADMIDEGWLVIYMDDILIFSADLEEHRKRTLRVLERLKEHDLYLKLENENKIAMDPVKVKGILDWPEPTTVKDVRSFLGFGNFYRRFIDHFSEIARPLNVLTKKDARWEWTTECQKAFDTLKQRFATAPVLQMPDVDKPFVVESDASQWATGAVLRQRDANGDLLLRFRAVCHIRIVQRFTEAERNYEIYDRELLGIIRALKAWRHYLEGSGHPVTILSDHKNLTYWRNPQRLNRRQARWALFLSQFDIQLVHTPGTAMVQSDALSRRPDHRQGAEDDNIERTMLPDNLFVRLVDTHLASKFQHLANQDRLFCDALAAIHHNGPPPIRSALTDWQEKDGLIFYRDRCYVPADESLRRDLIQQHHDSPAAGHPGKFKTLELLRRSYWWPGMYTMVSRYVEGCATCQQHKPNTHPTTPPPQPIPADNVTRPFQNVTMDLITDLPESHGYDSVLVVVDHGLTKGVIFAPCKKTIDAIGTAALYHRHVYRHFGLPSKIISDRGPQFVSNVTRELGRLLGITLSPSTAYHPQTDGQTERVNQELEVYLRIFCEGRSDEWTEHLVDAEVAHNQRIHSARNASPFYLMMGYEPTLIPIAYPKTNAPTVQERLANLQKARDEALAAHELARHVMRDRFKGNSLTHPGNSHRSGKVPLSSPKSSDP</sequence>
<dbReference type="GO" id="GO:0005634">
    <property type="term" value="C:nucleus"/>
    <property type="evidence" value="ECO:0007669"/>
    <property type="project" value="UniProtKB-ARBA"/>
</dbReference>
<dbReference type="Pfam" id="PF13975">
    <property type="entry name" value="gag-asp_proteas"/>
    <property type="match status" value="1"/>
</dbReference>
<feature type="compositionally biased region" description="Acidic residues" evidence="11">
    <location>
        <begin position="744"/>
        <end position="757"/>
    </location>
</feature>
<dbReference type="SMART" id="SM00343">
    <property type="entry name" value="ZnF_C2HC"/>
    <property type="match status" value="1"/>
</dbReference>
<dbReference type="InterPro" id="IPR043128">
    <property type="entry name" value="Rev_trsase/Diguanyl_cyclase"/>
</dbReference>
<evidence type="ECO:0000256" key="2">
    <source>
        <dbReference type="ARBA" id="ARBA00022664"/>
    </source>
</evidence>
<protein>
    <recommendedName>
        <fullName evidence="1">RNA-directed DNA polymerase</fullName>
        <ecNumber evidence="1">2.7.7.49</ecNumber>
    </recommendedName>
</protein>
<dbReference type="EMBL" id="JAPEVG010001008">
    <property type="protein sequence ID" value="KAJ8454274.1"/>
    <property type="molecule type" value="Genomic_DNA"/>
</dbReference>
<organism evidence="15 16">
    <name type="scientific">Trametes cubensis</name>
    <dbReference type="NCBI Taxonomy" id="1111947"/>
    <lineage>
        <taxon>Eukaryota</taxon>
        <taxon>Fungi</taxon>
        <taxon>Dikarya</taxon>
        <taxon>Basidiomycota</taxon>
        <taxon>Agaricomycotina</taxon>
        <taxon>Agaricomycetes</taxon>
        <taxon>Polyporales</taxon>
        <taxon>Polyporaceae</taxon>
        <taxon>Trametes</taxon>
    </lineage>
</organism>
<keyword evidence="9" id="KW-0695">RNA-directed DNA polymerase</keyword>
<keyword evidence="16" id="KW-1185">Reference proteome</keyword>
<dbReference type="PROSITE" id="PS50158">
    <property type="entry name" value="ZF_CCHC"/>
    <property type="match status" value="1"/>
</dbReference>
<feature type="region of interest" description="Disordered" evidence="11">
    <location>
        <begin position="78"/>
        <end position="119"/>
    </location>
</feature>
<keyword evidence="2" id="KW-0507">mRNA processing</keyword>
<evidence type="ECO:0000259" key="12">
    <source>
        <dbReference type="PROSITE" id="PS50158"/>
    </source>
</evidence>
<dbReference type="EC" id="2.7.7.49" evidence="1"/>
<feature type="domain" description="Integrase catalytic" evidence="14">
    <location>
        <begin position="1487"/>
        <end position="1647"/>
    </location>
</feature>
<evidence type="ECO:0000256" key="1">
    <source>
        <dbReference type="ARBA" id="ARBA00012493"/>
    </source>
</evidence>
<dbReference type="InterPro" id="IPR005162">
    <property type="entry name" value="Retrotrans_gag_dom"/>
</dbReference>
<dbReference type="InterPro" id="IPR001584">
    <property type="entry name" value="Integrase_cat-core"/>
</dbReference>
<keyword evidence="10" id="KW-0862">Zinc</keyword>
<dbReference type="InterPro" id="IPR050951">
    <property type="entry name" value="Retrovirus_Pol_polyprotein"/>
</dbReference>
<dbReference type="Gene3D" id="3.30.70.270">
    <property type="match status" value="2"/>
</dbReference>
<feature type="compositionally biased region" description="Basic and acidic residues" evidence="11">
    <location>
        <begin position="254"/>
        <end position="264"/>
    </location>
</feature>
<dbReference type="CDD" id="cd01647">
    <property type="entry name" value="RT_LTR"/>
    <property type="match status" value="1"/>
</dbReference>
<dbReference type="GO" id="GO:0004519">
    <property type="term" value="F:endonuclease activity"/>
    <property type="evidence" value="ECO:0007669"/>
    <property type="project" value="UniProtKB-KW"/>
</dbReference>
<evidence type="ECO:0000256" key="10">
    <source>
        <dbReference type="PROSITE-ProRule" id="PRU00047"/>
    </source>
</evidence>
<dbReference type="FunFam" id="1.10.340.70:FF:000001">
    <property type="entry name" value="Retrovirus-related Pol polyprotein from transposon gypsy-like Protein"/>
    <property type="match status" value="1"/>
</dbReference>
<evidence type="ECO:0000256" key="3">
    <source>
        <dbReference type="ARBA" id="ARBA00022679"/>
    </source>
</evidence>
<dbReference type="GO" id="GO:0003723">
    <property type="term" value="F:RNA binding"/>
    <property type="evidence" value="ECO:0007669"/>
    <property type="project" value="UniProtKB-KW"/>
</dbReference>
<feature type="compositionally biased region" description="Polar residues" evidence="11">
    <location>
        <begin position="109"/>
        <end position="118"/>
    </location>
</feature>
<dbReference type="Gene3D" id="2.40.70.10">
    <property type="entry name" value="Acid Proteases"/>
    <property type="match status" value="1"/>
</dbReference>
<evidence type="ECO:0000259" key="13">
    <source>
        <dbReference type="PROSITE" id="PS50878"/>
    </source>
</evidence>
<feature type="compositionally biased region" description="Acidic residues" evidence="11">
    <location>
        <begin position="537"/>
        <end position="546"/>
    </location>
</feature>
<dbReference type="InterPro" id="IPR036397">
    <property type="entry name" value="RNaseH_sf"/>
</dbReference>
<evidence type="ECO:0000256" key="8">
    <source>
        <dbReference type="ARBA" id="ARBA00022884"/>
    </source>
</evidence>
<dbReference type="GO" id="GO:0008270">
    <property type="term" value="F:zinc ion binding"/>
    <property type="evidence" value="ECO:0007669"/>
    <property type="project" value="UniProtKB-KW"/>
</dbReference>
<dbReference type="Pfam" id="PF00078">
    <property type="entry name" value="RVT_1"/>
    <property type="match status" value="1"/>
</dbReference>
<dbReference type="Gene3D" id="1.10.340.70">
    <property type="match status" value="1"/>
</dbReference>
<evidence type="ECO:0000256" key="9">
    <source>
        <dbReference type="ARBA" id="ARBA00022918"/>
    </source>
</evidence>
<dbReference type="CDD" id="cd09274">
    <property type="entry name" value="RNase_HI_RT_Ty3"/>
    <property type="match status" value="1"/>
</dbReference>
<evidence type="ECO:0000313" key="16">
    <source>
        <dbReference type="Proteomes" id="UP001215151"/>
    </source>
</evidence>
<dbReference type="Pfam" id="PF03732">
    <property type="entry name" value="Retrotrans_gag"/>
    <property type="match status" value="1"/>
</dbReference>
<dbReference type="SUPFAM" id="SSF56672">
    <property type="entry name" value="DNA/RNA polymerases"/>
    <property type="match status" value="1"/>
</dbReference>
<feature type="compositionally biased region" description="Basic residues" evidence="11">
    <location>
        <begin position="520"/>
        <end position="533"/>
    </location>
</feature>
<dbReference type="Gene3D" id="3.30.420.10">
    <property type="entry name" value="Ribonuclease H-like superfamily/Ribonuclease H"/>
    <property type="match status" value="1"/>
</dbReference>
<dbReference type="Pfam" id="PF00098">
    <property type="entry name" value="zf-CCHC"/>
    <property type="match status" value="1"/>
</dbReference>
<proteinExistence type="predicted"/>
<evidence type="ECO:0000256" key="6">
    <source>
        <dbReference type="ARBA" id="ARBA00022759"/>
    </source>
</evidence>
<dbReference type="InterPro" id="IPR036875">
    <property type="entry name" value="Znf_CCHC_sf"/>
</dbReference>
<keyword evidence="4" id="KW-0548">Nucleotidyltransferase</keyword>
<feature type="region of interest" description="Disordered" evidence="11">
    <location>
        <begin position="729"/>
        <end position="760"/>
    </location>
</feature>
<keyword evidence="3" id="KW-0808">Transferase</keyword>
<dbReference type="Proteomes" id="UP001215151">
    <property type="component" value="Unassembled WGS sequence"/>
</dbReference>
<feature type="domain" description="CCHC-type" evidence="12">
    <location>
        <begin position="500"/>
        <end position="516"/>
    </location>
</feature>
<evidence type="ECO:0000259" key="14">
    <source>
        <dbReference type="PROSITE" id="PS50994"/>
    </source>
</evidence>
<gene>
    <name evidence="15" type="ORF">ONZ51_g13122</name>
</gene>
<dbReference type="InterPro" id="IPR041373">
    <property type="entry name" value="RT_RNaseH"/>
</dbReference>